<proteinExistence type="predicted"/>
<keyword evidence="3" id="KW-1185">Reference proteome</keyword>
<keyword evidence="1" id="KW-0472">Membrane</keyword>
<organism evidence="2 3">
    <name type="scientific">Homarus americanus</name>
    <name type="common">American lobster</name>
    <dbReference type="NCBI Taxonomy" id="6706"/>
    <lineage>
        <taxon>Eukaryota</taxon>
        <taxon>Metazoa</taxon>
        <taxon>Ecdysozoa</taxon>
        <taxon>Arthropoda</taxon>
        <taxon>Crustacea</taxon>
        <taxon>Multicrustacea</taxon>
        <taxon>Malacostraca</taxon>
        <taxon>Eumalacostraca</taxon>
        <taxon>Eucarida</taxon>
        <taxon>Decapoda</taxon>
        <taxon>Pleocyemata</taxon>
        <taxon>Astacidea</taxon>
        <taxon>Nephropoidea</taxon>
        <taxon>Nephropidae</taxon>
        <taxon>Homarus</taxon>
    </lineage>
</organism>
<dbReference type="AlphaFoldDB" id="A0A8J5JWW4"/>
<dbReference type="EMBL" id="JAHLQT010027355">
    <property type="protein sequence ID" value="KAG7162703.1"/>
    <property type="molecule type" value="Genomic_DNA"/>
</dbReference>
<feature type="transmembrane region" description="Helical" evidence="1">
    <location>
        <begin position="6"/>
        <end position="27"/>
    </location>
</feature>
<reference evidence="2" key="1">
    <citation type="journal article" date="2021" name="Sci. Adv.">
        <title>The American lobster genome reveals insights on longevity, neural, and immune adaptations.</title>
        <authorList>
            <person name="Polinski J.M."/>
            <person name="Zimin A.V."/>
            <person name="Clark K.F."/>
            <person name="Kohn A.B."/>
            <person name="Sadowski N."/>
            <person name="Timp W."/>
            <person name="Ptitsyn A."/>
            <person name="Khanna P."/>
            <person name="Romanova D.Y."/>
            <person name="Williams P."/>
            <person name="Greenwood S.J."/>
            <person name="Moroz L.L."/>
            <person name="Walt D.R."/>
            <person name="Bodnar A.G."/>
        </authorList>
    </citation>
    <scope>NUCLEOTIDE SEQUENCE</scope>
    <source>
        <strain evidence="2">GMGI-L3</strain>
    </source>
</reference>
<evidence type="ECO:0000313" key="3">
    <source>
        <dbReference type="Proteomes" id="UP000747542"/>
    </source>
</evidence>
<evidence type="ECO:0000256" key="1">
    <source>
        <dbReference type="SAM" id="Phobius"/>
    </source>
</evidence>
<protein>
    <submittedName>
        <fullName evidence="2">Uncharacterized protein</fullName>
    </submittedName>
</protein>
<comment type="caution">
    <text evidence="2">The sequence shown here is derived from an EMBL/GenBank/DDBJ whole genome shotgun (WGS) entry which is preliminary data.</text>
</comment>
<gene>
    <name evidence="2" type="ORF">Hamer_G023919</name>
</gene>
<sequence length="66" mass="7415">MAVRGYVLYVLAGVGVLHLIVGGLMLYRLHNTTVGVVEDQVVEENVQRPPERWVKKEIQPTCAGRR</sequence>
<accession>A0A8J5JWW4</accession>
<evidence type="ECO:0000313" key="2">
    <source>
        <dbReference type="EMBL" id="KAG7162703.1"/>
    </source>
</evidence>
<name>A0A8J5JWW4_HOMAM</name>
<keyword evidence="1" id="KW-1133">Transmembrane helix</keyword>
<keyword evidence="1" id="KW-0812">Transmembrane</keyword>
<dbReference type="Proteomes" id="UP000747542">
    <property type="component" value="Unassembled WGS sequence"/>
</dbReference>